<keyword evidence="3" id="KW-0813">Transport</keyword>
<keyword evidence="7" id="KW-0175">Coiled coil</keyword>
<feature type="transmembrane region" description="Helical" evidence="8">
    <location>
        <begin position="24"/>
        <end position="45"/>
    </location>
</feature>
<protein>
    <submittedName>
        <fullName evidence="10">Membrane fusion protein</fullName>
    </submittedName>
</protein>
<name>A0A3M0CWU7_9PROT</name>
<dbReference type="AlphaFoldDB" id="A0A3M0CWU7"/>
<dbReference type="PRINTS" id="PR01490">
    <property type="entry name" value="RTXTOXIND"/>
</dbReference>
<dbReference type="EMBL" id="REFR01000009">
    <property type="protein sequence ID" value="RMB11846.1"/>
    <property type="molecule type" value="Genomic_DNA"/>
</dbReference>
<keyword evidence="6 8" id="KW-0472">Membrane</keyword>
<dbReference type="GO" id="GO:0009306">
    <property type="term" value="P:protein secretion"/>
    <property type="evidence" value="ECO:0007669"/>
    <property type="project" value="InterPro"/>
</dbReference>
<evidence type="ECO:0000259" key="9">
    <source>
        <dbReference type="Pfam" id="PF26002"/>
    </source>
</evidence>
<comment type="subcellular location">
    <subcellularLocation>
        <location evidence="1">Membrane</location>
        <topology evidence="1">Single-pass membrane protein</topology>
    </subcellularLocation>
</comment>
<feature type="domain" description="AprE-like beta-barrel" evidence="9">
    <location>
        <begin position="298"/>
        <end position="391"/>
    </location>
</feature>
<dbReference type="Proteomes" id="UP000271227">
    <property type="component" value="Unassembled WGS sequence"/>
</dbReference>
<feature type="coiled-coil region" evidence="7">
    <location>
        <begin position="204"/>
        <end position="256"/>
    </location>
</feature>
<accession>A0A3M0CWU7</accession>
<dbReference type="InParanoid" id="A0A3M0CWU7"/>
<keyword evidence="4 8" id="KW-0812">Transmembrane</keyword>
<dbReference type="InterPro" id="IPR058982">
    <property type="entry name" value="Beta-barrel_AprE"/>
</dbReference>
<dbReference type="GO" id="GO:0016020">
    <property type="term" value="C:membrane"/>
    <property type="evidence" value="ECO:0007669"/>
    <property type="project" value="UniProtKB-SubCell"/>
</dbReference>
<dbReference type="Gene3D" id="2.40.50.100">
    <property type="match status" value="1"/>
</dbReference>
<dbReference type="PANTHER" id="PTHR30386:SF28">
    <property type="entry name" value="EXPORTED PROTEIN"/>
    <property type="match status" value="1"/>
</dbReference>
<dbReference type="InterPro" id="IPR006144">
    <property type="entry name" value="Secretion_HlyD_CS"/>
</dbReference>
<comment type="caution">
    <text evidence="10">The sequence shown here is derived from an EMBL/GenBank/DDBJ whole genome shotgun (WGS) entry which is preliminary data.</text>
</comment>
<dbReference type="SUPFAM" id="SSF56954">
    <property type="entry name" value="Outer membrane efflux proteins (OEP)"/>
    <property type="match status" value="1"/>
</dbReference>
<sequence length="412" mass="45752">MFRSEAIEAQKQKLHGDVFLTQPLPFSLITLAVAGIVFLVFFLLLSGSYARSEHVTGHLVPSKGLVKLQASQFGTLAGLHIREGDFVTTGQALASILISQNTPDGDSPTQKALDAIFRQKTTLQTQMTLEQNQLETETARLASERAEAALRIASLDRQIQLQEQITASAESAYMDVQELLERGYISKIESERRRQTWLSQQNQEQLKQQERAEAQANLDRLNIRLEQLPNESRQRLARLRSQQSELDAKQAELEGRRAYAVTSPVDGKVVSISSAGVGRSVAAGQPLLTILPRDSHLEAELFIPSRAAGFVEEGQEVRLLYDAFPYQRFGSFPATITQVTESILSPEEVLAPFAVTQPVYRVKAAIGTDSIDINSRRIALQSGMTLQANIILERRSFLDWLLDPLRAVGDRS</sequence>
<dbReference type="Pfam" id="PF26002">
    <property type="entry name" value="Beta-barrel_AprE"/>
    <property type="match status" value="1"/>
</dbReference>
<evidence type="ECO:0000313" key="10">
    <source>
        <dbReference type="EMBL" id="RMB11846.1"/>
    </source>
</evidence>
<dbReference type="PROSITE" id="PS00543">
    <property type="entry name" value="HLYD_FAMILY"/>
    <property type="match status" value="1"/>
</dbReference>
<evidence type="ECO:0000313" key="11">
    <source>
        <dbReference type="Proteomes" id="UP000271227"/>
    </source>
</evidence>
<evidence type="ECO:0000256" key="3">
    <source>
        <dbReference type="ARBA" id="ARBA00022448"/>
    </source>
</evidence>
<gene>
    <name evidence="10" type="ORF">BXY39_0332</name>
</gene>
<proteinExistence type="inferred from homology"/>
<dbReference type="PANTHER" id="PTHR30386">
    <property type="entry name" value="MEMBRANE FUSION SUBUNIT OF EMRAB-TOLC MULTIDRUG EFFLUX PUMP"/>
    <property type="match status" value="1"/>
</dbReference>
<evidence type="ECO:0000256" key="5">
    <source>
        <dbReference type="ARBA" id="ARBA00022989"/>
    </source>
</evidence>
<dbReference type="InterPro" id="IPR050739">
    <property type="entry name" value="MFP"/>
</dbReference>
<evidence type="ECO:0000256" key="8">
    <source>
        <dbReference type="SAM" id="Phobius"/>
    </source>
</evidence>
<comment type="similarity">
    <text evidence="2">Belongs to the membrane fusion protein (MFP) (TC 8.A.1) family.</text>
</comment>
<reference evidence="10 11" key="1">
    <citation type="submission" date="2018-10" db="EMBL/GenBank/DDBJ databases">
        <title>Genomic Encyclopedia of Archaeal and Bacterial Type Strains, Phase II (KMG-II): from individual species to whole genera.</title>
        <authorList>
            <person name="Goeker M."/>
        </authorList>
    </citation>
    <scope>NUCLEOTIDE SEQUENCE [LARGE SCALE GENOMIC DNA]</scope>
    <source>
        <strain evidence="10 11">DSM 25217</strain>
    </source>
</reference>
<keyword evidence="5 8" id="KW-1133">Transmembrane helix</keyword>
<evidence type="ECO:0000256" key="4">
    <source>
        <dbReference type="ARBA" id="ARBA00022692"/>
    </source>
</evidence>
<keyword evidence="11" id="KW-1185">Reference proteome</keyword>
<evidence type="ECO:0000256" key="7">
    <source>
        <dbReference type="SAM" id="Coils"/>
    </source>
</evidence>
<organism evidence="10 11">
    <name type="scientific">Eilatimonas milleporae</name>
    <dbReference type="NCBI Taxonomy" id="911205"/>
    <lineage>
        <taxon>Bacteria</taxon>
        <taxon>Pseudomonadati</taxon>
        <taxon>Pseudomonadota</taxon>
        <taxon>Alphaproteobacteria</taxon>
        <taxon>Kordiimonadales</taxon>
        <taxon>Kordiimonadaceae</taxon>
        <taxon>Eilatimonas</taxon>
    </lineage>
</organism>
<evidence type="ECO:0000256" key="1">
    <source>
        <dbReference type="ARBA" id="ARBA00004167"/>
    </source>
</evidence>
<evidence type="ECO:0000256" key="2">
    <source>
        <dbReference type="ARBA" id="ARBA00009477"/>
    </source>
</evidence>
<evidence type="ECO:0000256" key="6">
    <source>
        <dbReference type="ARBA" id="ARBA00023136"/>
    </source>
</evidence>